<dbReference type="HAMAP" id="MF_00073">
    <property type="entry name" value="NusB"/>
    <property type="match status" value="1"/>
</dbReference>
<evidence type="ECO:0000256" key="5">
    <source>
        <dbReference type="ARBA" id="ARBA00023163"/>
    </source>
</evidence>
<comment type="function">
    <text evidence="6">Involved in transcription antitermination. Required for transcription of ribosomal RNA (rRNA) genes. Binds specifically to the boxA antiterminator sequence of the ribosomal RNA (rrn) operons.</text>
</comment>
<dbReference type="EMBL" id="BSTI01000004">
    <property type="protein sequence ID" value="GLY65710.1"/>
    <property type="molecule type" value="Genomic_DNA"/>
</dbReference>
<dbReference type="GO" id="GO:0003723">
    <property type="term" value="F:RNA binding"/>
    <property type="evidence" value="ECO:0007669"/>
    <property type="project" value="UniProtKB-UniRule"/>
</dbReference>
<dbReference type="PANTHER" id="PTHR11078">
    <property type="entry name" value="N UTILIZATION SUBSTANCE PROTEIN B-RELATED"/>
    <property type="match status" value="1"/>
</dbReference>
<dbReference type="AlphaFoldDB" id="A0A9W6R1A0"/>
<keyword evidence="2 6" id="KW-0889">Transcription antitermination</keyword>
<evidence type="ECO:0000256" key="1">
    <source>
        <dbReference type="ARBA" id="ARBA00005952"/>
    </source>
</evidence>
<evidence type="ECO:0000256" key="4">
    <source>
        <dbReference type="ARBA" id="ARBA00023015"/>
    </source>
</evidence>
<comment type="similarity">
    <text evidence="1 6">Belongs to the NusB family.</text>
</comment>
<dbReference type="InterPro" id="IPR011605">
    <property type="entry name" value="NusB_fam"/>
</dbReference>
<dbReference type="Gene3D" id="1.10.940.10">
    <property type="entry name" value="NusB-like"/>
    <property type="match status" value="1"/>
</dbReference>
<dbReference type="SUPFAM" id="SSF48013">
    <property type="entry name" value="NusB-like"/>
    <property type="match status" value="1"/>
</dbReference>
<comment type="caution">
    <text evidence="9">The sequence shown here is derived from an EMBL/GenBank/DDBJ whole genome shotgun (WGS) entry which is preliminary data.</text>
</comment>
<evidence type="ECO:0000313" key="10">
    <source>
        <dbReference type="Proteomes" id="UP001165136"/>
    </source>
</evidence>
<keyword evidence="3 6" id="KW-0694">RNA-binding</keyword>
<evidence type="ECO:0000256" key="3">
    <source>
        <dbReference type="ARBA" id="ARBA00022884"/>
    </source>
</evidence>
<keyword evidence="5 6" id="KW-0804">Transcription</keyword>
<evidence type="ECO:0000256" key="7">
    <source>
        <dbReference type="SAM" id="MobiDB-lite"/>
    </source>
</evidence>
<organism evidence="9 10">
    <name type="scientific">Amycolatopsis taiwanensis</name>
    <dbReference type="NCBI Taxonomy" id="342230"/>
    <lineage>
        <taxon>Bacteria</taxon>
        <taxon>Bacillati</taxon>
        <taxon>Actinomycetota</taxon>
        <taxon>Actinomycetes</taxon>
        <taxon>Pseudonocardiales</taxon>
        <taxon>Pseudonocardiaceae</taxon>
        <taxon>Amycolatopsis</taxon>
    </lineage>
</organism>
<feature type="domain" description="NusB/RsmB/TIM44" evidence="8">
    <location>
        <begin position="42"/>
        <end position="163"/>
    </location>
</feature>
<dbReference type="InterPro" id="IPR035926">
    <property type="entry name" value="NusB-like_sf"/>
</dbReference>
<name>A0A9W6R1A0_9PSEU</name>
<protein>
    <recommendedName>
        <fullName evidence="6">Transcription antitermination protein NusB</fullName>
    </recommendedName>
    <alternativeName>
        <fullName evidence="6">Antitermination factor NusB</fullName>
    </alternativeName>
</protein>
<gene>
    <name evidence="6 9" type="primary">nusB</name>
    <name evidence="9" type="ORF">Atai01_23290</name>
</gene>
<dbReference type="NCBIfam" id="TIGR01951">
    <property type="entry name" value="nusB"/>
    <property type="match status" value="1"/>
</dbReference>
<evidence type="ECO:0000256" key="2">
    <source>
        <dbReference type="ARBA" id="ARBA00022814"/>
    </source>
</evidence>
<dbReference type="Pfam" id="PF01029">
    <property type="entry name" value="NusB"/>
    <property type="match status" value="1"/>
</dbReference>
<dbReference type="GO" id="GO:0006353">
    <property type="term" value="P:DNA-templated transcription termination"/>
    <property type="evidence" value="ECO:0007669"/>
    <property type="project" value="UniProtKB-UniRule"/>
</dbReference>
<feature type="region of interest" description="Disordered" evidence="7">
    <location>
        <begin position="1"/>
        <end position="37"/>
    </location>
</feature>
<evidence type="ECO:0000256" key="6">
    <source>
        <dbReference type="HAMAP-Rule" id="MF_00073"/>
    </source>
</evidence>
<dbReference type="PANTHER" id="PTHR11078:SF3">
    <property type="entry name" value="ANTITERMINATION NUSB DOMAIN-CONTAINING PROTEIN"/>
    <property type="match status" value="1"/>
</dbReference>
<sequence length="174" mass="18785">MSSEGTPGNHGARAGEPARPAGGRKTEHRAPKRGGSLGRRALRRRAVEILYEAAQRSADPVSLVAERVGRTEVDPVGDYTISLIEGVAAHRERIDELLSEHAQGWTLERMPPVDLAVLRVGVYELLWASDVPDPVAIDEAVGLARELSTDDSPRFVNGVLGRIGTIADRLRAVL</sequence>
<accession>A0A9W6R1A0</accession>
<proteinExistence type="inferred from homology"/>
<dbReference type="Proteomes" id="UP001165136">
    <property type="component" value="Unassembled WGS sequence"/>
</dbReference>
<dbReference type="InterPro" id="IPR006027">
    <property type="entry name" value="NusB_RsmB_TIM44"/>
</dbReference>
<dbReference type="GO" id="GO:0031564">
    <property type="term" value="P:transcription antitermination"/>
    <property type="evidence" value="ECO:0007669"/>
    <property type="project" value="UniProtKB-KW"/>
</dbReference>
<evidence type="ECO:0000259" key="8">
    <source>
        <dbReference type="Pfam" id="PF01029"/>
    </source>
</evidence>
<keyword evidence="10" id="KW-1185">Reference proteome</keyword>
<reference evidence="9" key="1">
    <citation type="submission" date="2023-03" db="EMBL/GenBank/DDBJ databases">
        <title>Amycolatopsis taiwanensis NBRC 103393.</title>
        <authorList>
            <person name="Ichikawa N."/>
            <person name="Sato H."/>
            <person name="Tonouchi N."/>
        </authorList>
    </citation>
    <scope>NUCLEOTIDE SEQUENCE</scope>
    <source>
        <strain evidence="9">NBRC 103393</strain>
    </source>
</reference>
<feature type="compositionally biased region" description="Low complexity" evidence="7">
    <location>
        <begin position="11"/>
        <end position="23"/>
    </location>
</feature>
<dbReference type="GO" id="GO:0005829">
    <property type="term" value="C:cytosol"/>
    <property type="evidence" value="ECO:0007669"/>
    <property type="project" value="TreeGrafter"/>
</dbReference>
<keyword evidence="4 6" id="KW-0805">Transcription regulation</keyword>
<evidence type="ECO:0000313" key="9">
    <source>
        <dbReference type="EMBL" id="GLY65710.1"/>
    </source>
</evidence>